<dbReference type="KEGG" id="llu:AKJ09_00238"/>
<dbReference type="RefSeq" id="WP_146645265.1">
    <property type="nucleotide sequence ID" value="NZ_CP012333.1"/>
</dbReference>
<dbReference type="Pfam" id="PF13417">
    <property type="entry name" value="GST_N_3"/>
    <property type="match status" value="1"/>
</dbReference>
<dbReference type="SFLD" id="SFLDG00358">
    <property type="entry name" value="Main_(cytGST)"/>
    <property type="match status" value="1"/>
</dbReference>
<dbReference type="SUPFAM" id="SSF47616">
    <property type="entry name" value="GST C-terminal domain-like"/>
    <property type="match status" value="1"/>
</dbReference>
<dbReference type="InterPro" id="IPR010987">
    <property type="entry name" value="Glutathione-S-Trfase_C-like"/>
</dbReference>
<dbReference type="EMBL" id="CP012333">
    <property type="protein sequence ID" value="AKU93574.1"/>
    <property type="molecule type" value="Genomic_DNA"/>
</dbReference>
<dbReference type="Pfam" id="PF13410">
    <property type="entry name" value="GST_C_2"/>
    <property type="match status" value="1"/>
</dbReference>
<dbReference type="PANTHER" id="PTHR44051">
    <property type="entry name" value="GLUTATHIONE S-TRANSFERASE-RELATED"/>
    <property type="match status" value="1"/>
</dbReference>
<evidence type="ECO:0000313" key="3">
    <source>
        <dbReference type="EMBL" id="AKU93574.1"/>
    </source>
</evidence>
<proteinExistence type="predicted"/>
<accession>A0A0K1PKD9</accession>
<dbReference type="PROSITE" id="PS51354">
    <property type="entry name" value="GLUTAREDOXIN_2"/>
    <property type="match status" value="1"/>
</dbReference>
<dbReference type="CDD" id="cd00299">
    <property type="entry name" value="GST_C_family"/>
    <property type="match status" value="1"/>
</dbReference>
<sequence length="216" mass="24455">MNGLTLHYHPLSSYCMKALVGLYELDVPFTKHLVDLMNAEERAAFQKVWPLAKFPVLRDETRGITVPESSIVLEYIDQHFGRRGQLIPLDADAARECRVRDRFFDFYVSDAVTKIVTDKLRPAGKNDPHGVEEARARLETAYGIADDWSRQGPWAIGEAFTMADCAAAPALFYAQKVQPFGDRRKHLAAYSARLQERPSFARALEEAKPYFAMFPG</sequence>
<reference evidence="3 4" key="1">
    <citation type="submission" date="2015-08" db="EMBL/GenBank/DDBJ databases">
        <authorList>
            <person name="Babu N.S."/>
            <person name="Beckwith C.J."/>
            <person name="Beseler K.G."/>
            <person name="Brison A."/>
            <person name="Carone J.V."/>
            <person name="Caskin T.P."/>
            <person name="Diamond M."/>
            <person name="Durham M.E."/>
            <person name="Foxe J.M."/>
            <person name="Go M."/>
            <person name="Henderson B.A."/>
            <person name="Jones I.B."/>
            <person name="McGettigan J.A."/>
            <person name="Micheletti S.J."/>
            <person name="Nasrallah M.E."/>
            <person name="Ortiz D."/>
            <person name="Piller C.R."/>
            <person name="Privatt S.R."/>
            <person name="Schneider S.L."/>
            <person name="Sharp S."/>
            <person name="Smith T.C."/>
            <person name="Stanton J.D."/>
            <person name="Ullery H.E."/>
            <person name="Wilson R.J."/>
            <person name="Serrano M.G."/>
            <person name="Buck G."/>
            <person name="Lee V."/>
            <person name="Wang Y."/>
            <person name="Carvalho R."/>
            <person name="Voegtly L."/>
            <person name="Shi R."/>
            <person name="Duckworth R."/>
            <person name="Johnson A."/>
            <person name="Loviza R."/>
            <person name="Walstead R."/>
            <person name="Shah Z."/>
            <person name="Kiflezghi M."/>
            <person name="Wade K."/>
            <person name="Ball S.L."/>
            <person name="Bradley K.W."/>
            <person name="Asai D.J."/>
            <person name="Bowman C.A."/>
            <person name="Russell D.A."/>
            <person name="Pope W.H."/>
            <person name="Jacobs-Sera D."/>
            <person name="Hendrix R.W."/>
            <person name="Hatfull G.F."/>
        </authorList>
    </citation>
    <scope>NUCLEOTIDE SEQUENCE [LARGE SCALE GENOMIC DNA]</scope>
    <source>
        <strain evidence="3 4">DSM 27648</strain>
    </source>
</reference>
<dbReference type="InterPro" id="IPR040079">
    <property type="entry name" value="Glutathione_S-Trfase"/>
</dbReference>
<dbReference type="InterPro" id="IPR036249">
    <property type="entry name" value="Thioredoxin-like_sf"/>
</dbReference>
<organism evidence="3 4">
    <name type="scientific">Labilithrix luteola</name>
    <dbReference type="NCBI Taxonomy" id="1391654"/>
    <lineage>
        <taxon>Bacteria</taxon>
        <taxon>Pseudomonadati</taxon>
        <taxon>Myxococcota</taxon>
        <taxon>Polyangia</taxon>
        <taxon>Polyangiales</taxon>
        <taxon>Labilitrichaceae</taxon>
        <taxon>Labilithrix</taxon>
    </lineage>
</organism>
<protein>
    <submittedName>
        <fullName evidence="3">Putative glutathione S-transferase-like protein</fullName>
    </submittedName>
</protein>
<dbReference type="AlphaFoldDB" id="A0A0K1PKD9"/>
<dbReference type="SUPFAM" id="SSF52833">
    <property type="entry name" value="Thioredoxin-like"/>
    <property type="match status" value="1"/>
</dbReference>
<evidence type="ECO:0000259" key="1">
    <source>
        <dbReference type="PROSITE" id="PS50404"/>
    </source>
</evidence>
<dbReference type="PROSITE" id="PS50405">
    <property type="entry name" value="GST_CTER"/>
    <property type="match status" value="1"/>
</dbReference>
<evidence type="ECO:0000259" key="2">
    <source>
        <dbReference type="PROSITE" id="PS50405"/>
    </source>
</evidence>
<evidence type="ECO:0000313" key="4">
    <source>
        <dbReference type="Proteomes" id="UP000064967"/>
    </source>
</evidence>
<dbReference type="OrthoDB" id="9782992at2"/>
<dbReference type="SFLD" id="SFLDS00019">
    <property type="entry name" value="Glutathione_Transferase_(cytos"/>
    <property type="match status" value="1"/>
</dbReference>
<dbReference type="Gene3D" id="3.40.30.10">
    <property type="entry name" value="Glutaredoxin"/>
    <property type="match status" value="1"/>
</dbReference>
<feature type="domain" description="GST C-terminal" evidence="2">
    <location>
        <begin position="94"/>
        <end position="211"/>
    </location>
</feature>
<dbReference type="STRING" id="1391654.AKJ09_00238"/>
<dbReference type="GO" id="GO:0016740">
    <property type="term" value="F:transferase activity"/>
    <property type="evidence" value="ECO:0007669"/>
    <property type="project" value="UniProtKB-KW"/>
</dbReference>
<dbReference type="InterPro" id="IPR004045">
    <property type="entry name" value="Glutathione_S-Trfase_N"/>
</dbReference>
<keyword evidence="3" id="KW-0808">Transferase</keyword>
<dbReference type="CDD" id="cd00570">
    <property type="entry name" value="GST_N_family"/>
    <property type="match status" value="1"/>
</dbReference>
<dbReference type="PANTHER" id="PTHR44051:SF8">
    <property type="entry name" value="GLUTATHIONE S-TRANSFERASE GSTA"/>
    <property type="match status" value="1"/>
</dbReference>
<dbReference type="Gene3D" id="1.20.1050.10">
    <property type="match status" value="1"/>
</dbReference>
<gene>
    <name evidence="3" type="ORF">AKJ09_00238</name>
</gene>
<keyword evidence="4" id="KW-1185">Reference proteome</keyword>
<name>A0A0K1PKD9_9BACT</name>
<dbReference type="PATRIC" id="fig|1391654.3.peg.251"/>
<feature type="domain" description="GST N-terminal" evidence="1">
    <location>
        <begin position="2"/>
        <end position="84"/>
    </location>
</feature>
<dbReference type="Proteomes" id="UP000064967">
    <property type="component" value="Chromosome"/>
</dbReference>
<dbReference type="InterPro" id="IPR036282">
    <property type="entry name" value="Glutathione-S-Trfase_C_sf"/>
</dbReference>
<dbReference type="PROSITE" id="PS50404">
    <property type="entry name" value="GST_NTER"/>
    <property type="match status" value="1"/>
</dbReference>